<organism evidence="1 2">
    <name type="scientific">Eumeta variegata</name>
    <name type="common">Bagworm moth</name>
    <name type="synonym">Eumeta japonica</name>
    <dbReference type="NCBI Taxonomy" id="151549"/>
    <lineage>
        <taxon>Eukaryota</taxon>
        <taxon>Metazoa</taxon>
        <taxon>Ecdysozoa</taxon>
        <taxon>Arthropoda</taxon>
        <taxon>Hexapoda</taxon>
        <taxon>Insecta</taxon>
        <taxon>Pterygota</taxon>
        <taxon>Neoptera</taxon>
        <taxon>Endopterygota</taxon>
        <taxon>Lepidoptera</taxon>
        <taxon>Glossata</taxon>
        <taxon>Ditrysia</taxon>
        <taxon>Tineoidea</taxon>
        <taxon>Psychidae</taxon>
        <taxon>Oiketicinae</taxon>
        <taxon>Eumeta</taxon>
    </lineage>
</organism>
<evidence type="ECO:0000313" key="1">
    <source>
        <dbReference type="EMBL" id="GBP48484.1"/>
    </source>
</evidence>
<reference evidence="1 2" key="1">
    <citation type="journal article" date="2019" name="Commun. Biol.">
        <title>The bagworm genome reveals a unique fibroin gene that provides high tensile strength.</title>
        <authorList>
            <person name="Kono N."/>
            <person name="Nakamura H."/>
            <person name="Ohtoshi R."/>
            <person name="Tomita M."/>
            <person name="Numata K."/>
            <person name="Arakawa K."/>
        </authorList>
    </citation>
    <scope>NUCLEOTIDE SEQUENCE [LARGE SCALE GENOMIC DNA]</scope>
</reference>
<dbReference type="Proteomes" id="UP000299102">
    <property type="component" value="Unassembled WGS sequence"/>
</dbReference>
<evidence type="ECO:0000313" key="2">
    <source>
        <dbReference type="Proteomes" id="UP000299102"/>
    </source>
</evidence>
<name>A0A4C1WE83_EUMVA</name>
<protein>
    <submittedName>
        <fullName evidence="1">Uncharacterized protein</fullName>
    </submittedName>
</protein>
<dbReference type="EMBL" id="BGZK01000525">
    <property type="protein sequence ID" value="GBP48484.1"/>
    <property type="molecule type" value="Genomic_DNA"/>
</dbReference>
<accession>A0A4C1WE83</accession>
<keyword evidence="2" id="KW-1185">Reference proteome</keyword>
<gene>
    <name evidence="1" type="ORF">EVAR_16153_1</name>
</gene>
<proteinExistence type="predicted"/>
<comment type="caution">
    <text evidence="1">The sequence shown here is derived from an EMBL/GenBank/DDBJ whole genome shotgun (WGS) entry which is preliminary data.</text>
</comment>
<dbReference type="AlphaFoldDB" id="A0A4C1WE83"/>
<sequence length="112" mass="12003">MYDVLADVASVLKSLTLNIESQFNAGVTAALEARFGAVHTFRRPLDCGSGGVDHQPPCVPALSRLFTARPAARPDGRTRANGGRAPVPNSNLAFGLAAKIDVGYWRVINFFF</sequence>